<keyword evidence="3 5" id="KW-0808">Transferase</keyword>
<dbReference type="Gene3D" id="1.25.10.10">
    <property type="entry name" value="Leucine-rich Repeat Variant"/>
    <property type="match status" value="1"/>
</dbReference>
<organism evidence="7 8">
    <name type="scientific">Rubus argutus</name>
    <name type="common">Southern blackberry</name>
    <dbReference type="NCBI Taxonomy" id="59490"/>
    <lineage>
        <taxon>Eukaryota</taxon>
        <taxon>Viridiplantae</taxon>
        <taxon>Streptophyta</taxon>
        <taxon>Embryophyta</taxon>
        <taxon>Tracheophyta</taxon>
        <taxon>Spermatophyta</taxon>
        <taxon>Magnoliopsida</taxon>
        <taxon>eudicotyledons</taxon>
        <taxon>Gunneridae</taxon>
        <taxon>Pentapetalae</taxon>
        <taxon>rosids</taxon>
        <taxon>fabids</taxon>
        <taxon>Rosales</taxon>
        <taxon>Rosaceae</taxon>
        <taxon>Rosoideae</taxon>
        <taxon>Rosoideae incertae sedis</taxon>
        <taxon>Rubus</taxon>
    </lineage>
</organism>
<evidence type="ECO:0000256" key="5">
    <source>
        <dbReference type="RuleBase" id="RU369093"/>
    </source>
</evidence>
<dbReference type="Gene3D" id="3.30.40.10">
    <property type="entry name" value="Zinc/RING finger domain, C3HC4 (zinc finger)"/>
    <property type="match status" value="1"/>
</dbReference>
<dbReference type="InterPro" id="IPR058678">
    <property type="entry name" value="ARM_PUB"/>
</dbReference>
<dbReference type="InterPro" id="IPR045210">
    <property type="entry name" value="RING-Ubox_PUB"/>
</dbReference>
<feature type="domain" description="U-box" evidence="6">
    <location>
        <begin position="5"/>
        <end position="84"/>
    </location>
</feature>
<dbReference type="PROSITE" id="PS51698">
    <property type="entry name" value="U_BOX"/>
    <property type="match status" value="1"/>
</dbReference>
<dbReference type="SMART" id="SM00504">
    <property type="entry name" value="Ubox"/>
    <property type="match status" value="1"/>
</dbReference>
<name>A0AAW1XQH8_RUBAR</name>
<keyword evidence="4 5" id="KW-0833">Ubl conjugation pathway</keyword>
<comment type="pathway">
    <text evidence="2 5">Protein modification; protein ubiquitination.</text>
</comment>
<dbReference type="PANTHER" id="PTHR22849:SF128">
    <property type="entry name" value="U-BOX DOMAIN-CONTAINING PROTEIN"/>
    <property type="match status" value="1"/>
</dbReference>
<keyword evidence="8" id="KW-1185">Reference proteome</keyword>
<proteinExistence type="predicted"/>
<dbReference type="GO" id="GO:0061630">
    <property type="term" value="F:ubiquitin protein ligase activity"/>
    <property type="evidence" value="ECO:0007669"/>
    <property type="project" value="UniProtKB-UniRule"/>
</dbReference>
<dbReference type="InterPro" id="IPR003613">
    <property type="entry name" value="Ubox_domain"/>
</dbReference>
<evidence type="ECO:0000256" key="3">
    <source>
        <dbReference type="ARBA" id="ARBA00022679"/>
    </source>
</evidence>
<dbReference type="InterPro" id="IPR045185">
    <property type="entry name" value="PUB22/23/24-like"/>
</dbReference>
<comment type="function">
    <text evidence="5">Functions as an E3 ubiquitin ligase.</text>
</comment>
<dbReference type="SUPFAM" id="SSF57850">
    <property type="entry name" value="RING/U-box"/>
    <property type="match status" value="1"/>
</dbReference>
<dbReference type="CDD" id="cd16664">
    <property type="entry name" value="RING-Ubox_PUB"/>
    <property type="match status" value="1"/>
</dbReference>
<dbReference type="Pfam" id="PF04564">
    <property type="entry name" value="U-box"/>
    <property type="match status" value="1"/>
</dbReference>
<dbReference type="Pfam" id="PF25598">
    <property type="entry name" value="ARM_PUB"/>
    <property type="match status" value="1"/>
</dbReference>
<comment type="caution">
    <text evidence="7">The sequence shown here is derived from an EMBL/GenBank/DDBJ whole genome shotgun (WGS) entry which is preliminary data.</text>
</comment>
<dbReference type="InterPro" id="IPR011989">
    <property type="entry name" value="ARM-like"/>
</dbReference>
<dbReference type="PANTHER" id="PTHR22849">
    <property type="entry name" value="WDSAM1 PROTEIN"/>
    <property type="match status" value="1"/>
</dbReference>
<accession>A0AAW1XQH8</accession>
<evidence type="ECO:0000313" key="8">
    <source>
        <dbReference type="Proteomes" id="UP001457282"/>
    </source>
</evidence>
<dbReference type="InterPro" id="IPR016024">
    <property type="entry name" value="ARM-type_fold"/>
</dbReference>
<comment type="catalytic activity">
    <reaction evidence="1 5">
        <text>S-ubiquitinyl-[E2 ubiquitin-conjugating enzyme]-L-cysteine + [acceptor protein]-L-lysine = [E2 ubiquitin-conjugating enzyme]-L-cysteine + N(6)-ubiquitinyl-[acceptor protein]-L-lysine.</text>
        <dbReference type="EC" id="2.3.2.27"/>
    </reaction>
</comment>
<sequence>MEEIQIPEYFICPISLQIMKDPVTVVTGITYDRESIEKWFLTTNGMTCPVTKQLLPRDNNDDSMTPNHTLRRLIQQWCTVNATNGVDRIPTPKFPLSKIYAVKLVRNLRVPHLQQATLKKMEELVTENERNRRSMAEANAGKPVITFIVTCFKEGKTDGLLEALRVLHRVWSVDEQIKSVVTGNNDFLEALTWVLGFLDHEMDHNHVLSLKIEAMLVLKMTISVITPNQLDRLKLEFFNNISRVLLDKKISQQAVKSALHVLVEACPWGRNRMKIIGSGAIFQLIELELLKPEKHITELIFNVLANLCCCADGRAQLLKHDGGIAMVSKRILRVSPATDDLAVQILSSIAKFSATHQVVLEMLLVGAVSKLCMVMQADCPAYLKKKVRGILRLHSNVWNNSPCIAVYLLTMPR</sequence>
<evidence type="ECO:0000259" key="6">
    <source>
        <dbReference type="PROSITE" id="PS51698"/>
    </source>
</evidence>
<reference evidence="7 8" key="1">
    <citation type="journal article" date="2023" name="G3 (Bethesda)">
        <title>A chromosome-length genome assembly and annotation of blackberry (Rubus argutus, cv. 'Hillquist').</title>
        <authorList>
            <person name="Bruna T."/>
            <person name="Aryal R."/>
            <person name="Dudchenko O."/>
            <person name="Sargent D.J."/>
            <person name="Mead D."/>
            <person name="Buti M."/>
            <person name="Cavallini A."/>
            <person name="Hytonen T."/>
            <person name="Andres J."/>
            <person name="Pham M."/>
            <person name="Weisz D."/>
            <person name="Mascagni F."/>
            <person name="Usai G."/>
            <person name="Natali L."/>
            <person name="Bassil N."/>
            <person name="Fernandez G.E."/>
            <person name="Lomsadze A."/>
            <person name="Armour M."/>
            <person name="Olukolu B."/>
            <person name="Poorten T."/>
            <person name="Britton C."/>
            <person name="Davik J."/>
            <person name="Ashrafi H."/>
            <person name="Aiden E.L."/>
            <person name="Borodovsky M."/>
            <person name="Worthington M."/>
        </authorList>
    </citation>
    <scope>NUCLEOTIDE SEQUENCE [LARGE SCALE GENOMIC DNA]</scope>
    <source>
        <strain evidence="7">PI 553951</strain>
    </source>
</reference>
<dbReference type="EMBL" id="JBEDUW010000003">
    <property type="protein sequence ID" value="KAK9939181.1"/>
    <property type="molecule type" value="Genomic_DNA"/>
</dbReference>
<gene>
    <name evidence="7" type="ORF">M0R45_015887</name>
</gene>
<evidence type="ECO:0000256" key="4">
    <source>
        <dbReference type="ARBA" id="ARBA00022786"/>
    </source>
</evidence>
<dbReference type="EC" id="2.3.2.27" evidence="5"/>
<dbReference type="SUPFAM" id="SSF48371">
    <property type="entry name" value="ARM repeat"/>
    <property type="match status" value="1"/>
</dbReference>
<protein>
    <recommendedName>
        <fullName evidence="5 6">U-box domain-containing protein</fullName>
        <ecNumber evidence="5">2.3.2.27</ecNumber>
    </recommendedName>
    <alternativeName>
        <fullName evidence="5">RING-type E3 ubiquitin transferase PUB</fullName>
    </alternativeName>
</protein>
<evidence type="ECO:0000256" key="2">
    <source>
        <dbReference type="ARBA" id="ARBA00004906"/>
    </source>
</evidence>
<evidence type="ECO:0000313" key="7">
    <source>
        <dbReference type="EMBL" id="KAK9939181.1"/>
    </source>
</evidence>
<dbReference type="InterPro" id="IPR013083">
    <property type="entry name" value="Znf_RING/FYVE/PHD"/>
</dbReference>
<dbReference type="GO" id="GO:0016567">
    <property type="term" value="P:protein ubiquitination"/>
    <property type="evidence" value="ECO:0007669"/>
    <property type="project" value="UniProtKB-UniRule"/>
</dbReference>
<evidence type="ECO:0000256" key="1">
    <source>
        <dbReference type="ARBA" id="ARBA00000900"/>
    </source>
</evidence>
<dbReference type="AlphaFoldDB" id="A0AAW1XQH8"/>
<dbReference type="Proteomes" id="UP001457282">
    <property type="component" value="Unassembled WGS sequence"/>
</dbReference>